<dbReference type="RefSeq" id="WP_220100422.1">
    <property type="nucleotide sequence ID" value="NZ_BAAAMC010000053.1"/>
</dbReference>
<feature type="transmembrane region" description="Helical" evidence="1">
    <location>
        <begin position="12"/>
        <end position="36"/>
    </location>
</feature>
<dbReference type="AlphaFoldDB" id="A0A7I9WJ97"/>
<evidence type="ECO:0008006" key="4">
    <source>
        <dbReference type="Google" id="ProtNLM"/>
    </source>
</evidence>
<feature type="transmembrane region" description="Helical" evidence="1">
    <location>
        <begin position="56"/>
        <end position="77"/>
    </location>
</feature>
<organism evidence="2 3">
    <name type="scientific">Mycolicibacterium murale</name>
    <dbReference type="NCBI Taxonomy" id="182220"/>
    <lineage>
        <taxon>Bacteria</taxon>
        <taxon>Bacillati</taxon>
        <taxon>Actinomycetota</taxon>
        <taxon>Actinomycetes</taxon>
        <taxon>Mycobacteriales</taxon>
        <taxon>Mycobacteriaceae</taxon>
        <taxon>Mycolicibacterium</taxon>
    </lineage>
</organism>
<keyword evidence="1" id="KW-0472">Membrane</keyword>
<evidence type="ECO:0000256" key="1">
    <source>
        <dbReference type="SAM" id="Phobius"/>
    </source>
</evidence>
<reference evidence="2 3" key="1">
    <citation type="journal article" date="2019" name="Emerg. Microbes Infect.">
        <title>Comprehensive subspecies identification of 175 nontuberculous mycobacteria species based on 7547 genomic profiles.</title>
        <authorList>
            <person name="Matsumoto Y."/>
            <person name="Kinjo T."/>
            <person name="Motooka D."/>
            <person name="Nabeya D."/>
            <person name="Jung N."/>
            <person name="Uechi K."/>
            <person name="Horii T."/>
            <person name="Iida T."/>
            <person name="Fujita J."/>
            <person name="Nakamura S."/>
        </authorList>
    </citation>
    <scope>NUCLEOTIDE SEQUENCE [LARGE SCALE GENOMIC DNA]</scope>
    <source>
        <strain evidence="2 3">JCM 13392</strain>
    </source>
</reference>
<sequence length="109" mass="11102">MDIDLNTRSAAAAWVWCGGAAFCQFVAAALVVSVYASTEFATDFENGTRIADAGTSATASAVLLIIGIFCALVTIFHPAASRPAATVGSLLLMGGCYTGLAALPLLGHY</sequence>
<evidence type="ECO:0000313" key="2">
    <source>
        <dbReference type="EMBL" id="GFG57801.1"/>
    </source>
</evidence>
<proteinExistence type="predicted"/>
<keyword evidence="1" id="KW-1133">Transmembrane helix</keyword>
<evidence type="ECO:0000313" key="3">
    <source>
        <dbReference type="Proteomes" id="UP000465241"/>
    </source>
</evidence>
<keyword evidence="3" id="KW-1185">Reference proteome</keyword>
<feature type="transmembrane region" description="Helical" evidence="1">
    <location>
        <begin position="84"/>
        <end position="106"/>
    </location>
</feature>
<comment type="caution">
    <text evidence="2">The sequence shown here is derived from an EMBL/GenBank/DDBJ whole genome shotgun (WGS) entry which is preliminary data.</text>
</comment>
<dbReference type="Proteomes" id="UP000465241">
    <property type="component" value="Unassembled WGS sequence"/>
</dbReference>
<keyword evidence="1" id="KW-0812">Transmembrane</keyword>
<protein>
    <recommendedName>
        <fullName evidence="4">DUF998 domain-containing protein</fullName>
    </recommendedName>
</protein>
<gene>
    <name evidence="2" type="ORF">MMUR_19370</name>
</gene>
<name>A0A7I9WJ97_9MYCO</name>
<accession>A0A7I9WJ97</accession>
<dbReference type="EMBL" id="BLKT01000003">
    <property type="protein sequence ID" value="GFG57801.1"/>
    <property type="molecule type" value="Genomic_DNA"/>
</dbReference>